<sequence>MSKSGGGRPLGVQPWIVILVVVTGVLYFVNHAHLALPDVVEPDEANSRFSEKRAFQTVETLAKIGPKPSGSEACEESTVTHIQNELKTLKKSIEKSNNLKLDLDFQRPSGCFSVPRFDVDGFGLCYRNVSNIVARLGPRQQSLRNDGALLINCHYDSWATSPAASDDLASCAIMLELIRILGHDKATTDVTHDVIFLFNGAEEAGLLASHGFITQHGYRHPIKGFINLEASGSGGREVLFQSGPHSQWLLDAYLRAAPHPHLSVLGQEVFSSGIVPSDTDFRIFRDHGRLSGLDFAFAQNAYWWHTEFDEAHRIRPGSLQHAGDNVLAVVRLLLKEGNFGKSVTFGKPYFVFFDYLGFATIAYGVETSIVLSIIATVAVLVVIGRHVSDFRTVGLSSFDFFKAYLAAIFIYPFNWASVLFVVKCQIQILGDFFDAKMLWLAKHSVVIPFTVLPIVVYALVAFGTAILKFSPRPEARLAFTWALYDVHNLLSIAILWYSTYHGSAIGFIFLATLTPTIIDALIRLVVPSRDQTLRSTYYLSTILPFTLPAFTLVIYKAILILSVFIPILGRSKGDTDFAIVLIAIATVFLVFFYVYPLIFFTHKLTFKYILRTAFFVSVIAVVLTVVLATPYKYSYEYPVARRTQLYHVRNRVLADATGLGQPDVVDDYQQVLAIAQDNRQVGDIPFVARDKEFEEIDCTGKGQYCRLPFLYPTPDRLGPNMIRAKNVTDPSFAVPESKLVLVNKRPNGNAIRYEIAVSGTDQISVVFRPPPEGTISGWRLHGQPNFVTNSSFAFLSCSGPSCGNWWIEIFVGDVEHDSRMEIMVASHSMHGDTMKTDSLNAIESEIKEKRASGDWRWSTTTSAWAVDVIRGSF</sequence>
<dbReference type="InterPro" id="IPR053973">
    <property type="entry name" value="ERMP1-like_C"/>
</dbReference>
<feature type="transmembrane region" description="Helical" evidence="15">
    <location>
        <begin position="577"/>
        <end position="600"/>
    </location>
</feature>
<name>A0A7E4V4F5_PANRE</name>
<comment type="similarity">
    <text evidence="3">Belongs to the peptidase M28 family.</text>
</comment>
<keyword evidence="4" id="KW-0645">Protease</keyword>
<dbReference type="GO" id="GO:0046872">
    <property type="term" value="F:metal ion binding"/>
    <property type="evidence" value="ECO:0007669"/>
    <property type="project" value="UniProtKB-KW"/>
</dbReference>
<evidence type="ECO:0000256" key="1">
    <source>
        <dbReference type="ARBA" id="ARBA00001947"/>
    </source>
</evidence>
<feature type="transmembrane region" description="Helical" evidence="15">
    <location>
        <begin position="355"/>
        <end position="383"/>
    </location>
</feature>
<dbReference type="AlphaFoldDB" id="A0A7E4V4F5"/>
<evidence type="ECO:0000256" key="12">
    <source>
        <dbReference type="ARBA" id="ARBA00023136"/>
    </source>
</evidence>
<feature type="domain" description="Endoplasmic reticulum metallopeptidase 1-like C-terminal" evidence="17">
    <location>
        <begin position="685"/>
        <end position="842"/>
    </location>
</feature>
<keyword evidence="10 15" id="KW-1133">Transmembrane helix</keyword>
<comment type="subcellular location">
    <subcellularLocation>
        <location evidence="2">Endoplasmic reticulum membrane</location>
        <topology evidence="2">Multi-pass membrane protein</topology>
    </subcellularLocation>
</comment>
<keyword evidence="11" id="KW-0482">Metalloprotease</keyword>
<evidence type="ECO:0000256" key="15">
    <source>
        <dbReference type="SAM" id="Phobius"/>
    </source>
</evidence>
<evidence type="ECO:0000256" key="2">
    <source>
        <dbReference type="ARBA" id="ARBA00004477"/>
    </source>
</evidence>
<dbReference type="Pfam" id="PF04389">
    <property type="entry name" value="Peptidase_M28"/>
    <property type="match status" value="1"/>
</dbReference>
<evidence type="ECO:0000256" key="4">
    <source>
        <dbReference type="ARBA" id="ARBA00022670"/>
    </source>
</evidence>
<dbReference type="PANTHER" id="PTHR12147">
    <property type="entry name" value="METALLOPEPTIDASE M28 FAMILY MEMBER"/>
    <property type="match status" value="1"/>
</dbReference>
<comment type="cofactor">
    <cofactor evidence="1">
        <name>Zn(2+)</name>
        <dbReference type="ChEBI" id="CHEBI:29105"/>
    </cofactor>
</comment>
<keyword evidence="7" id="KW-0378">Hydrolase</keyword>
<evidence type="ECO:0000256" key="14">
    <source>
        <dbReference type="ARBA" id="ARBA00078796"/>
    </source>
</evidence>
<evidence type="ECO:0000256" key="9">
    <source>
        <dbReference type="ARBA" id="ARBA00022833"/>
    </source>
</evidence>
<keyword evidence="18" id="KW-1185">Reference proteome</keyword>
<feature type="domain" description="Peptidase M28" evidence="16">
    <location>
        <begin position="131"/>
        <end position="330"/>
    </location>
</feature>
<feature type="transmembrane region" description="Helical" evidence="15">
    <location>
        <begin position="12"/>
        <end position="29"/>
    </location>
</feature>
<dbReference type="InterPro" id="IPR048024">
    <property type="entry name" value="Fxna-like_M28_dom"/>
</dbReference>
<keyword evidence="12 15" id="KW-0472">Membrane</keyword>
<evidence type="ECO:0000256" key="3">
    <source>
        <dbReference type="ARBA" id="ARBA00010918"/>
    </source>
</evidence>
<evidence type="ECO:0000256" key="13">
    <source>
        <dbReference type="ARBA" id="ARBA00023180"/>
    </source>
</evidence>
<dbReference type="GO" id="GO:0005789">
    <property type="term" value="C:endoplasmic reticulum membrane"/>
    <property type="evidence" value="ECO:0007669"/>
    <property type="project" value="UniProtKB-SubCell"/>
</dbReference>
<dbReference type="InterPro" id="IPR007484">
    <property type="entry name" value="Peptidase_M28"/>
</dbReference>
<feature type="transmembrane region" description="Helical" evidence="15">
    <location>
        <begin position="403"/>
        <end position="422"/>
    </location>
</feature>
<evidence type="ECO:0000256" key="8">
    <source>
        <dbReference type="ARBA" id="ARBA00022824"/>
    </source>
</evidence>
<dbReference type="SUPFAM" id="SSF53187">
    <property type="entry name" value="Zn-dependent exopeptidases"/>
    <property type="match status" value="1"/>
</dbReference>
<dbReference type="FunFam" id="3.40.630.10:FF:000008">
    <property type="entry name" value="Endoplasmic reticulum metallopeptidase 1"/>
    <property type="match status" value="1"/>
</dbReference>
<keyword evidence="6" id="KW-0479">Metal-binding</keyword>
<keyword evidence="5 15" id="KW-0812">Transmembrane</keyword>
<dbReference type="Pfam" id="PF22248">
    <property type="entry name" value="ERMP1_C"/>
    <property type="match status" value="1"/>
</dbReference>
<dbReference type="Gene3D" id="3.40.630.10">
    <property type="entry name" value="Zn peptidases"/>
    <property type="match status" value="1"/>
</dbReference>
<evidence type="ECO:0000259" key="17">
    <source>
        <dbReference type="Pfam" id="PF22248"/>
    </source>
</evidence>
<keyword evidence="13" id="KW-0325">Glycoprotein</keyword>
<feature type="transmembrane region" description="Helical" evidence="15">
    <location>
        <begin position="538"/>
        <end position="565"/>
    </location>
</feature>
<evidence type="ECO:0000313" key="19">
    <source>
        <dbReference type="WBParaSite" id="Pan_g16380.t1"/>
    </source>
</evidence>
<protein>
    <recommendedName>
        <fullName evidence="14">FXNA-like protease</fullName>
    </recommendedName>
</protein>
<feature type="transmembrane region" description="Helical" evidence="15">
    <location>
        <begin position="504"/>
        <end position="526"/>
    </location>
</feature>
<evidence type="ECO:0000256" key="7">
    <source>
        <dbReference type="ARBA" id="ARBA00022801"/>
    </source>
</evidence>
<evidence type="ECO:0000256" key="10">
    <source>
        <dbReference type="ARBA" id="ARBA00022989"/>
    </source>
</evidence>
<dbReference type="CDD" id="cd03875">
    <property type="entry name" value="M28_Fxna_like"/>
    <property type="match status" value="1"/>
</dbReference>
<keyword evidence="9" id="KW-0862">Zinc</keyword>
<feature type="transmembrane region" description="Helical" evidence="15">
    <location>
        <begin position="479"/>
        <end position="498"/>
    </location>
</feature>
<evidence type="ECO:0000256" key="11">
    <source>
        <dbReference type="ARBA" id="ARBA00023049"/>
    </source>
</evidence>
<feature type="transmembrane region" description="Helical" evidence="15">
    <location>
        <begin position="445"/>
        <end position="467"/>
    </location>
</feature>
<evidence type="ECO:0000313" key="18">
    <source>
        <dbReference type="Proteomes" id="UP000492821"/>
    </source>
</evidence>
<accession>A0A7E4V4F5</accession>
<reference evidence="19" key="2">
    <citation type="submission" date="2020-10" db="UniProtKB">
        <authorList>
            <consortium name="WormBaseParasite"/>
        </authorList>
    </citation>
    <scope>IDENTIFICATION</scope>
</reference>
<keyword evidence="8" id="KW-0256">Endoplasmic reticulum</keyword>
<dbReference type="WBParaSite" id="Pan_g16380.t1">
    <property type="protein sequence ID" value="Pan_g16380.t1"/>
    <property type="gene ID" value="Pan_g16380"/>
</dbReference>
<evidence type="ECO:0000256" key="5">
    <source>
        <dbReference type="ARBA" id="ARBA00022692"/>
    </source>
</evidence>
<evidence type="ECO:0000259" key="16">
    <source>
        <dbReference type="Pfam" id="PF04389"/>
    </source>
</evidence>
<feature type="transmembrane region" description="Helical" evidence="15">
    <location>
        <begin position="612"/>
        <end position="631"/>
    </location>
</feature>
<dbReference type="InterPro" id="IPR045175">
    <property type="entry name" value="M28_fam"/>
</dbReference>
<dbReference type="Proteomes" id="UP000492821">
    <property type="component" value="Unassembled WGS sequence"/>
</dbReference>
<dbReference type="PANTHER" id="PTHR12147:SF11">
    <property type="entry name" value="ENDOPLASMIC RETICULUM METALLOPEPTIDASE 1-B-RELATED"/>
    <property type="match status" value="1"/>
</dbReference>
<evidence type="ECO:0000256" key="6">
    <source>
        <dbReference type="ARBA" id="ARBA00022723"/>
    </source>
</evidence>
<proteinExistence type="inferred from homology"/>
<reference evidence="18" key="1">
    <citation type="journal article" date="2013" name="Genetics">
        <title>The draft genome and transcriptome of Panagrellus redivivus are shaped by the harsh demands of a free-living lifestyle.</title>
        <authorList>
            <person name="Srinivasan J."/>
            <person name="Dillman A.R."/>
            <person name="Macchietto M.G."/>
            <person name="Heikkinen L."/>
            <person name="Lakso M."/>
            <person name="Fracchia K.M."/>
            <person name="Antoshechkin I."/>
            <person name="Mortazavi A."/>
            <person name="Wong G."/>
            <person name="Sternberg P.W."/>
        </authorList>
    </citation>
    <scope>NUCLEOTIDE SEQUENCE [LARGE SCALE GENOMIC DNA]</scope>
    <source>
        <strain evidence="18">MT8872</strain>
    </source>
</reference>
<dbReference type="GO" id="GO:0008235">
    <property type="term" value="F:metalloexopeptidase activity"/>
    <property type="evidence" value="ECO:0007669"/>
    <property type="project" value="InterPro"/>
</dbReference>
<dbReference type="GO" id="GO:0006508">
    <property type="term" value="P:proteolysis"/>
    <property type="evidence" value="ECO:0007669"/>
    <property type="project" value="UniProtKB-KW"/>
</dbReference>
<organism evidence="18 19">
    <name type="scientific">Panagrellus redivivus</name>
    <name type="common">Microworm</name>
    <dbReference type="NCBI Taxonomy" id="6233"/>
    <lineage>
        <taxon>Eukaryota</taxon>
        <taxon>Metazoa</taxon>
        <taxon>Ecdysozoa</taxon>
        <taxon>Nematoda</taxon>
        <taxon>Chromadorea</taxon>
        <taxon>Rhabditida</taxon>
        <taxon>Tylenchina</taxon>
        <taxon>Panagrolaimomorpha</taxon>
        <taxon>Panagrolaimoidea</taxon>
        <taxon>Panagrolaimidae</taxon>
        <taxon>Panagrellus</taxon>
    </lineage>
</organism>